<dbReference type="Gene3D" id="2.40.30.200">
    <property type="match status" value="1"/>
</dbReference>
<dbReference type="EMBL" id="JAAMOX010000001">
    <property type="protein sequence ID" value="NIH53749.1"/>
    <property type="molecule type" value="Genomic_DNA"/>
</dbReference>
<dbReference type="AlphaFoldDB" id="A0A7X5R182"/>
<gene>
    <name evidence="1" type="ORF">FHX76_001617</name>
</gene>
<keyword evidence="2" id="KW-1185">Reference proteome</keyword>
<dbReference type="RefSeq" id="WP_167149615.1">
    <property type="nucleotide sequence ID" value="NZ_JAAMOX010000001.1"/>
</dbReference>
<name>A0A7X5R182_9MICO</name>
<evidence type="ECO:0000313" key="1">
    <source>
        <dbReference type="EMBL" id="NIH53749.1"/>
    </source>
</evidence>
<sequence>MTYYIDLGGITFHGNTGGDGGWYFNELVDWNGLPDSKTEGEDIPLGDGSYDPGTMYRSSRAISFSGFFLGENHADVLAARDRITAWGAKRQLQPMTVSDESGVWMRMVSIRSIPMQDTQGASELMFTVHCVAPDPLRYGPETQQSVEPNGEVLLVNRGTAEAYPTIEATGASGGFLITEVGTERGLQMKRSIGVGQSIIVDCRQRAVWQDDLLVTGELTRLDWVVLPPGGSVRLRFQTIGATVGTPNMITRLRAASW</sequence>
<protein>
    <submittedName>
        <fullName evidence="1">Phage-related protein</fullName>
    </submittedName>
</protein>
<proteinExistence type="predicted"/>
<reference evidence="1 2" key="1">
    <citation type="submission" date="2020-02" db="EMBL/GenBank/DDBJ databases">
        <title>Sequencing the genomes of 1000 actinobacteria strains.</title>
        <authorList>
            <person name="Klenk H.-P."/>
        </authorList>
    </citation>
    <scope>NUCLEOTIDE SEQUENCE [LARGE SCALE GENOMIC DNA]</scope>
    <source>
        <strain evidence="1 2">DSM 27960</strain>
    </source>
</reference>
<comment type="caution">
    <text evidence="1">The sequence shown here is derived from an EMBL/GenBank/DDBJ whole genome shotgun (WGS) entry which is preliminary data.</text>
</comment>
<evidence type="ECO:0000313" key="2">
    <source>
        <dbReference type="Proteomes" id="UP000541033"/>
    </source>
</evidence>
<organism evidence="1 2">
    <name type="scientific">Lysinibacter cavernae</name>
    <dbReference type="NCBI Taxonomy" id="1640652"/>
    <lineage>
        <taxon>Bacteria</taxon>
        <taxon>Bacillati</taxon>
        <taxon>Actinomycetota</taxon>
        <taxon>Actinomycetes</taxon>
        <taxon>Micrococcales</taxon>
        <taxon>Microbacteriaceae</taxon>
        <taxon>Lysinibacter</taxon>
    </lineage>
</organism>
<accession>A0A7X5R182</accession>
<dbReference type="Proteomes" id="UP000541033">
    <property type="component" value="Unassembled WGS sequence"/>
</dbReference>